<dbReference type="Proteomes" id="UP001234202">
    <property type="component" value="Unassembled WGS sequence"/>
</dbReference>
<reference evidence="1" key="1">
    <citation type="submission" date="2023-04" db="EMBL/GenBank/DDBJ databases">
        <title>Draft Genome sequencing of Naganishia species isolated from polar environments using Oxford Nanopore Technology.</title>
        <authorList>
            <person name="Leo P."/>
            <person name="Venkateswaran K."/>
        </authorList>
    </citation>
    <scope>NUCLEOTIDE SEQUENCE</scope>
    <source>
        <strain evidence="1">DBVPG 5303</strain>
    </source>
</reference>
<dbReference type="EMBL" id="JASBWV010000004">
    <property type="protein sequence ID" value="KAJ9126638.1"/>
    <property type="molecule type" value="Genomic_DNA"/>
</dbReference>
<protein>
    <submittedName>
        <fullName evidence="1">Uncharacterized protein</fullName>
    </submittedName>
</protein>
<evidence type="ECO:0000313" key="1">
    <source>
        <dbReference type="EMBL" id="KAJ9126638.1"/>
    </source>
</evidence>
<sequence>MLVDIAYERIKRLVRGDADADNAEEPREEEEEEEESEPWSRPMLAILRREVQSQVVSWLYTYISSGNEREYQRKPNIDARIEYALQSALFEHRVKELFDIIVYFPESQPGLEDIRDCTAIHKPIKRTRMIEELGTATRKRLLHPGAETKDIITQYVSTIRAVKIVDASGILLHAIAAPIQAYLQQRKDTINCIVTMLLESNDLIEEGEDQPDKIKPVQVKYEQAEDWSNPNWDPEPIDAAPGSLRRSVKLSWRFVGVESSFNIAEFHSQKASDIISTFVGMYESREVIMIEVQQWLAKRLLDAKDYDVDAMIMDMEKLKLRFGDAALHVCDIMLKDLADSKRINNRIQSECQVGLDAATLQYSALYLTFTPFRYQLPLKPKILSHLYWPAIKEPKFRLPKKLQKIQQDYGHAYHKFRQDKKLKFYHQGTVIIAVQLGDRELELEVTLLQAAVLEAFSKKKSHTLHTLCKKLRHKDETQVQHAVNYWVNTGVIQIDSDGSFVLLEVSTSSEEAVDIPVDPLNTEEERLMETSEEIQHDLHERHWPVRML</sequence>
<keyword evidence="2" id="KW-1185">Reference proteome</keyword>
<organism evidence="1 2">
    <name type="scientific">Naganishia onofrii</name>
    <dbReference type="NCBI Taxonomy" id="1851511"/>
    <lineage>
        <taxon>Eukaryota</taxon>
        <taxon>Fungi</taxon>
        <taxon>Dikarya</taxon>
        <taxon>Basidiomycota</taxon>
        <taxon>Agaricomycotina</taxon>
        <taxon>Tremellomycetes</taxon>
        <taxon>Filobasidiales</taxon>
        <taxon>Filobasidiaceae</taxon>
        <taxon>Naganishia</taxon>
    </lineage>
</organism>
<accession>A0ACC2XRI5</accession>
<evidence type="ECO:0000313" key="2">
    <source>
        <dbReference type="Proteomes" id="UP001234202"/>
    </source>
</evidence>
<name>A0ACC2XRI5_9TREE</name>
<proteinExistence type="predicted"/>
<gene>
    <name evidence="1" type="ORF">QFC24_001667</name>
</gene>
<comment type="caution">
    <text evidence="1">The sequence shown here is derived from an EMBL/GenBank/DDBJ whole genome shotgun (WGS) entry which is preliminary data.</text>
</comment>